<evidence type="ECO:0000313" key="1">
    <source>
        <dbReference type="EMBL" id="CAG8597545.1"/>
    </source>
</evidence>
<dbReference type="EMBL" id="CAJVPV010005886">
    <property type="protein sequence ID" value="CAG8597545.1"/>
    <property type="molecule type" value="Genomic_DNA"/>
</dbReference>
<organism evidence="1 2">
    <name type="scientific">Acaulospora morrowiae</name>
    <dbReference type="NCBI Taxonomy" id="94023"/>
    <lineage>
        <taxon>Eukaryota</taxon>
        <taxon>Fungi</taxon>
        <taxon>Fungi incertae sedis</taxon>
        <taxon>Mucoromycota</taxon>
        <taxon>Glomeromycotina</taxon>
        <taxon>Glomeromycetes</taxon>
        <taxon>Diversisporales</taxon>
        <taxon>Acaulosporaceae</taxon>
        <taxon>Acaulospora</taxon>
    </lineage>
</organism>
<comment type="caution">
    <text evidence="1">The sequence shown here is derived from an EMBL/GenBank/DDBJ whole genome shotgun (WGS) entry which is preliminary data.</text>
</comment>
<gene>
    <name evidence="1" type="ORF">AMORRO_LOCUS7634</name>
</gene>
<evidence type="ECO:0000313" key="2">
    <source>
        <dbReference type="Proteomes" id="UP000789342"/>
    </source>
</evidence>
<reference evidence="1" key="1">
    <citation type="submission" date="2021-06" db="EMBL/GenBank/DDBJ databases">
        <authorList>
            <person name="Kallberg Y."/>
            <person name="Tangrot J."/>
            <person name="Rosling A."/>
        </authorList>
    </citation>
    <scope>NUCLEOTIDE SEQUENCE</scope>
    <source>
        <strain evidence="1">CL551</strain>
    </source>
</reference>
<dbReference type="OrthoDB" id="2404780at2759"/>
<dbReference type="Proteomes" id="UP000789342">
    <property type="component" value="Unassembled WGS sequence"/>
</dbReference>
<proteinExistence type="predicted"/>
<name>A0A9N9GEW4_9GLOM</name>
<keyword evidence="2" id="KW-1185">Reference proteome</keyword>
<accession>A0A9N9GEW4</accession>
<dbReference type="AlphaFoldDB" id="A0A9N9GEW4"/>
<sequence>MKKDSLLQEVNVRLAEQIPKTSSEPEQILKESHNGVIGGVSGLEKEIIVMDSQSDTQKKQKTGLPPMKLRLLDMDEVTKHESSRNVGHPAMTWTFAMVVTVKSVQKEIEARQKRKEKSA</sequence>
<protein>
    <submittedName>
        <fullName evidence="1">1468_t:CDS:1</fullName>
    </submittedName>
</protein>